<evidence type="ECO:0000313" key="1">
    <source>
        <dbReference type="EMBL" id="CUS13167.1"/>
    </source>
</evidence>
<protein>
    <submittedName>
        <fullName evidence="1">Uncharacterized protein</fullName>
    </submittedName>
</protein>
<dbReference type="AlphaFoldDB" id="A0A292Q3D1"/>
<gene>
    <name evidence="1" type="ORF">GSTUAT00002847001</name>
</gene>
<accession>A0A292Q3D1</accession>
<reference evidence="1" key="1">
    <citation type="submission" date="2015-10" db="EMBL/GenBank/DDBJ databases">
        <authorList>
            <person name="Regsiter A."/>
            <person name="william w."/>
        </authorList>
    </citation>
    <scope>NUCLEOTIDE SEQUENCE</scope>
    <source>
        <strain evidence="1">Montdore</strain>
    </source>
</reference>
<dbReference type="InterPro" id="IPR019734">
    <property type="entry name" value="TPR_rpt"/>
</dbReference>
<keyword evidence="2" id="KW-1185">Reference proteome</keyword>
<dbReference type="SUPFAM" id="SSF81901">
    <property type="entry name" value="HCP-like"/>
    <property type="match status" value="2"/>
</dbReference>
<evidence type="ECO:0000313" key="2">
    <source>
        <dbReference type="Proteomes" id="UP001412239"/>
    </source>
</evidence>
<sequence>MLRAATSLPLHHPRPNLNICSGGIIPLLLPQIRTAHSSRSNRSPKPAVPRRAAETMTIPPAVLLSAHKSGASSISPGAAQALINDYAGRTTSPPSEALGEKFCSDHEVTPEDLAILTSLLLRLNAPGSLPLLRHLLTTCAHMNVPSAVVRLHSLLTAQVRRGGASAMTEADLAATTKRLARIAPEHAGGAFRMGEAMEMAGELDRAEVWFEKAGQGEVMEGWVRLGTLRRNKGDLQGAREALEKAAEMGSARGCYFLVQAMEEGEGGVEGAEEGEEIKGVGGKRLGLLTRAGAGGVVEAAYELGSYWREREAKFAEEWFLVAASQGHVESIVALAQLLMDKGNISSAKIWAQKAANMEGEIGAYGTEILQELSRMEEERQKGSCEE</sequence>
<dbReference type="Gene3D" id="1.25.40.10">
    <property type="entry name" value="Tetratricopeptide repeat domain"/>
    <property type="match status" value="1"/>
</dbReference>
<dbReference type="Pfam" id="PF13181">
    <property type="entry name" value="TPR_8"/>
    <property type="match status" value="1"/>
</dbReference>
<organism evidence="1 2">
    <name type="scientific">Tuber aestivum</name>
    <name type="common">summer truffle</name>
    <dbReference type="NCBI Taxonomy" id="59557"/>
    <lineage>
        <taxon>Eukaryota</taxon>
        <taxon>Fungi</taxon>
        <taxon>Dikarya</taxon>
        <taxon>Ascomycota</taxon>
        <taxon>Pezizomycotina</taxon>
        <taxon>Pezizomycetes</taxon>
        <taxon>Pezizales</taxon>
        <taxon>Tuberaceae</taxon>
        <taxon>Tuber</taxon>
    </lineage>
</organism>
<proteinExistence type="predicted"/>
<dbReference type="InterPro" id="IPR011990">
    <property type="entry name" value="TPR-like_helical_dom_sf"/>
</dbReference>
<dbReference type="Proteomes" id="UP001412239">
    <property type="component" value="Unassembled WGS sequence"/>
</dbReference>
<name>A0A292Q3D1_9PEZI</name>
<dbReference type="EMBL" id="LN890978">
    <property type="protein sequence ID" value="CUS13167.1"/>
    <property type="molecule type" value="Genomic_DNA"/>
</dbReference>